<dbReference type="RefSeq" id="WP_097654356.1">
    <property type="nucleotide sequence ID" value="NZ_LYXE01000129.1"/>
</dbReference>
<feature type="transmembrane region" description="Helical" evidence="1">
    <location>
        <begin position="118"/>
        <end position="139"/>
    </location>
</feature>
<feature type="transmembrane region" description="Helical" evidence="1">
    <location>
        <begin position="80"/>
        <end position="112"/>
    </location>
</feature>
<protein>
    <recommendedName>
        <fullName evidence="4">DUF4013 domain-containing protein</fullName>
    </recommendedName>
</protein>
<dbReference type="Pfam" id="PF13197">
    <property type="entry name" value="DUF4013"/>
    <property type="match status" value="1"/>
</dbReference>
<evidence type="ECO:0000313" key="2">
    <source>
        <dbReference type="EMBL" id="PDV97530.1"/>
    </source>
</evidence>
<feature type="transmembrane region" description="Helical" evidence="1">
    <location>
        <begin position="182"/>
        <end position="204"/>
    </location>
</feature>
<dbReference type="AlphaFoldDB" id="A0A2H3L5L7"/>
<name>A0A2H3L5L7_9CHLR</name>
<keyword evidence="1" id="KW-1133">Transmembrane helix</keyword>
<gene>
    <name evidence="2" type="ORF">A9Q02_17900</name>
</gene>
<dbReference type="InterPro" id="IPR025098">
    <property type="entry name" value="DUF4013"/>
</dbReference>
<evidence type="ECO:0000256" key="1">
    <source>
        <dbReference type="SAM" id="Phobius"/>
    </source>
</evidence>
<reference evidence="2 3" key="1">
    <citation type="submission" date="2016-05" db="EMBL/GenBank/DDBJ databases">
        <authorList>
            <person name="Lavstsen T."/>
            <person name="Jespersen J.S."/>
        </authorList>
    </citation>
    <scope>NUCLEOTIDE SEQUENCE [LARGE SCALE GENOMIC DNA]</scope>
    <source>
        <strain evidence="2 3">B7-9</strain>
    </source>
</reference>
<proteinExistence type="predicted"/>
<feature type="transmembrane region" description="Helical" evidence="1">
    <location>
        <begin position="27"/>
        <end position="51"/>
    </location>
</feature>
<feature type="transmembrane region" description="Helical" evidence="1">
    <location>
        <begin position="210"/>
        <end position="236"/>
    </location>
</feature>
<sequence>MTFFGRTEPGPLSLRHALATVHRDQFWWLHCGGYGLATLVGLGLPLAAGFVMESLDNSRRGFATPLPPPGNITVRSLTGLFALLIDFAFLVLPILIGTMLLFVTGIAMLLAGVTDELIIQRITSSVVLGTGMVVVLLFLSSVAPAGRLRFAREGHIEDALRSATLRWTLGRANRRTFFQARLLSLVAYLPAVLLSVLTLGLARITFPGHMVVLGLGLWLILSAIIYAHLVVVQLYVSAERQIQEHQVQQDALQCEV</sequence>
<dbReference type="EMBL" id="LYXE01000129">
    <property type="protein sequence ID" value="PDV97530.1"/>
    <property type="molecule type" value="Genomic_DNA"/>
</dbReference>
<keyword evidence="1" id="KW-0472">Membrane</keyword>
<dbReference type="Proteomes" id="UP000220922">
    <property type="component" value="Unassembled WGS sequence"/>
</dbReference>
<keyword evidence="1" id="KW-0812">Transmembrane</keyword>
<organism evidence="2 3">
    <name type="scientific">Candidatus Chloroploca asiatica</name>
    <dbReference type="NCBI Taxonomy" id="1506545"/>
    <lineage>
        <taxon>Bacteria</taxon>
        <taxon>Bacillati</taxon>
        <taxon>Chloroflexota</taxon>
        <taxon>Chloroflexia</taxon>
        <taxon>Chloroflexales</taxon>
        <taxon>Chloroflexineae</taxon>
        <taxon>Oscillochloridaceae</taxon>
        <taxon>Candidatus Chloroploca</taxon>
    </lineage>
</organism>
<keyword evidence="3" id="KW-1185">Reference proteome</keyword>
<dbReference type="OrthoDB" id="149980at2"/>
<accession>A0A2H3L5L7</accession>
<comment type="caution">
    <text evidence="2">The sequence shown here is derived from an EMBL/GenBank/DDBJ whole genome shotgun (WGS) entry which is preliminary data.</text>
</comment>
<evidence type="ECO:0008006" key="4">
    <source>
        <dbReference type="Google" id="ProtNLM"/>
    </source>
</evidence>
<evidence type="ECO:0000313" key="3">
    <source>
        <dbReference type="Proteomes" id="UP000220922"/>
    </source>
</evidence>